<proteinExistence type="predicted"/>
<dbReference type="AlphaFoldDB" id="Q47ZW3"/>
<protein>
    <submittedName>
        <fullName evidence="1">Uncharacterized protein</fullName>
    </submittedName>
</protein>
<accession>Q47ZW3</accession>
<dbReference type="STRING" id="167879.CPS_2956"/>
<evidence type="ECO:0000313" key="1">
    <source>
        <dbReference type="EMBL" id="AAZ26077.1"/>
    </source>
</evidence>
<name>Q47ZW3_COLP3</name>
<evidence type="ECO:0000313" key="2">
    <source>
        <dbReference type="Proteomes" id="UP000000547"/>
    </source>
</evidence>
<gene>
    <name evidence="1" type="ordered locus">CPS_2956</name>
</gene>
<dbReference type="HOGENOM" id="CLU_695814_0_0_6"/>
<dbReference type="EMBL" id="CP000083">
    <property type="protein sequence ID" value="AAZ26077.1"/>
    <property type="molecule type" value="Genomic_DNA"/>
</dbReference>
<reference evidence="1" key="1">
    <citation type="journal article" date="2005" name="Proc. Natl. Acad. Sci. U.S.A.">
        <title>The psychrophilic lifestyle as revealed by the genome sequence of Colwellia psychrerythraea 34H through genomic and proteomic analyses.</title>
        <authorList>
            <person name="Methe B.A."/>
            <person name="Nelson K.E."/>
            <person name="Deming J.W."/>
            <person name="Momen B."/>
            <person name="Melamud E."/>
            <person name="Zhang X."/>
            <person name="Moult J."/>
            <person name="Madupu R."/>
            <person name="Nelson W.C."/>
            <person name="Dodson R.J."/>
            <person name="Brinkac L.M."/>
            <person name="Daugherty S.C."/>
            <person name="Durkin A.S."/>
            <person name="DeBoy R.T."/>
            <person name="Kolonay J.F."/>
            <person name="Sullivan S.A."/>
            <person name="Zhou L."/>
            <person name="Davidsen T.M."/>
            <person name="Wu M."/>
            <person name="Huston A.L."/>
            <person name="Lewis M."/>
            <person name="Weaver B."/>
            <person name="Weidman J.F."/>
            <person name="Khouri H."/>
            <person name="Utterback T.R."/>
            <person name="Feldblyum T.V."/>
            <person name="Fraser C.M."/>
        </authorList>
    </citation>
    <scope>NUCLEOTIDE SEQUENCE [LARGE SCALE GENOMIC DNA]</scope>
    <source>
        <strain evidence="1">34H</strain>
    </source>
</reference>
<dbReference type="KEGG" id="cps:CPS_2956"/>
<dbReference type="Proteomes" id="UP000000547">
    <property type="component" value="Chromosome"/>
</dbReference>
<sequence length="396" mass="45405">MVYMGNEKLIKDISSGARYLLMLMSRPLGLVENKIKDKNIRDFVNISSLSERSVIKYLSELKESGILSSERHVIFKKGRGENSYTLHEKFNLSMKHTEIVDMVLFLNDLKPMQKFIFITLLSSSDDFGVVDGLGLVGLTKLTGMGPQTIKDHLMKMIELGFVFGYSPGGNIEIFPSKVKGMFYLNLVKYESSQLKIVLLEKSLPYNDIIKYHSQNNEVNSKVGRYIKNLSPKSKAIFFNSLTCKVDKFSGGMLTKIVKLKTEINLVQSFIDSLQQNVFKIDGGRVKTVNYAQFRKHLSNFNFFNYIKEDIRKEFLHEWLDNPSLEKEPAHKMFPIAKELSEEVIYLVHLYAFWMYFDVLLPDGMKFAVIRKCKNGSPNEELKSPPCILVGKPISQI</sequence>
<organism evidence="1 2">
    <name type="scientific">Colwellia psychrerythraea (strain 34H / ATCC BAA-681)</name>
    <name type="common">Vibrio psychroerythus</name>
    <dbReference type="NCBI Taxonomy" id="167879"/>
    <lineage>
        <taxon>Bacteria</taxon>
        <taxon>Pseudomonadati</taxon>
        <taxon>Pseudomonadota</taxon>
        <taxon>Gammaproteobacteria</taxon>
        <taxon>Alteromonadales</taxon>
        <taxon>Colwelliaceae</taxon>
        <taxon>Colwellia</taxon>
    </lineage>
</organism>